<dbReference type="Proteomes" id="UP001154282">
    <property type="component" value="Unassembled WGS sequence"/>
</dbReference>
<name>A0AAV0HBX9_9ROSI</name>
<evidence type="ECO:0000256" key="4">
    <source>
        <dbReference type="PROSITE-ProRule" id="PRU01240"/>
    </source>
</evidence>
<protein>
    <recommendedName>
        <fullName evidence="5">Peptidase S8/S53 domain-containing protein</fullName>
    </recommendedName>
</protein>
<dbReference type="GO" id="GO:0006508">
    <property type="term" value="P:proteolysis"/>
    <property type="evidence" value="ECO:0007669"/>
    <property type="project" value="InterPro"/>
</dbReference>
<dbReference type="PROSITE" id="PS51892">
    <property type="entry name" value="SUBTILASE"/>
    <property type="match status" value="1"/>
</dbReference>
<evidence type="ECO:0000259" key="5">
    <source>
        <dbReference type="Pfam" id="PF00082"/>
    </source>
</evidence>
<dbReference type="PANTHER" id="PTHR10795">
    <property type="entry name" value="PROPROTEIN CONVERTASE SUBTILISIN/KEXIN"/>
    <property type="match status" value="1"/>
</dbReference>
<dbReference type="AlphaFoldDB" id="A0AAV0HBX9"/>
<dbReference type="Pfam" id="PF00082">
    <property type="entry name" value="Peptidase_S8"/>
    <property type="match status" value="1"/>
</dbReference>
<feature type="domain" description="Peptidase S8/S53" evidence="5">
    <location>
        <begin position="35"/>
        <end position="140"/>
    </location>
</feature>
<evidence type="ECO:0000256" key="3">
    <source>
        <dbReference type="ARBA" id="ARBA00022729"/>
    </source>
</evidence>
<dbReference type="GO" id="GO:0004252">
    <property type="term" value="F:serine-type endopeptidase activity"/>
    <property type="evidence" value="ECO:0007669"/>
    <property type="project" value="InterPro"/>
</dbReference>
<evidence type="ECO:0000256" key="1">
    <source>
        <dbReference type="ARBA" id="ARBA00004613"/>
    </source>
</evidence>
<comment type="caution">
    <text evidence="4">Lacks conserved residue(s) required for the propagation of feature annotation.</text>
</comment>
<dbReference type="InterPro" id="IPR045051">
    <property type="entry name" value="SBT"/>
</dbReference>
<evidence type="ECO:0000313" key="6">
    <source>
        <dbReference type="EMBL" id="CAI0382821.1"/>
    </source>
</evidence>
<keyword evidence="3" id="KW-0732">Signal</keyword>
<dbReference type="InterPro" id="IPR000209">
    <property type="entry name" value="Peptidase_S8/S53_dom"/>
</dbReference>
<dbReference type="Gene3D" id="3.40.50.200">
    <property type="entry name" value="Peptidase S8/S53 domain"/>
    <property type="match status" value="1"/>
</dbReference>
<comment type="subcellular location">
    <subcellularLocation>
        <location evidence="1">Secreted</location>
    </subcellularLocation>
</comment>
<comment type="similarity">
    <text evidence="2 4">Belongs to the peptidase S8 family.</text>
</comment>
<gene>
    <name evidence="6" type="ORF">LITE_LOCUS3729</name>
</gene>
<dbReference type="EMBL" id="CAMGYJ010000002">
    <property type="protein sequence ID" value="CAI0382821.1"/>
    <property type="molecule type" value="Genomic_DNA"/>
</dbReference>
<evidence type="ECO:0000256" key="2">
    <source>
        <dbReference type="ARBA" id="ARBA00011073"/>
    </source>
</evidence>
<accession>A0AAV0HBX9</accession>
<dbReference type="InterPro" id="IPR036852">
    <property type="entry name" value="Peptidase_S8/S53_dom_sf"/>
</dbReference>
<dbReference type="SUPFAM" id="SSF52743">
    <property type="entry name" value="Subtilisin-like"/>
    <property type="match status" value="1"/>
</dbReference>
<sequence>MGEGRRWGWGGVKGMGEGTTTGWGKIVGARYYISDSPRDNDGHGRHVASTAAGVAVEKASFYDGLAAGTARGGSVAAKIAVYKVCDEDDCPSRILLHAFDEAIVDGVHVISMSVDSLHLKEFLEDPQAIGAFHAVKHGIAAVC</sequence>
<evidence type="ECO:0000313" key="7">
    <source>
        <dbReference type="Proteomes" id="UP001154282"/>
    </source>
</evidence>
<reference evidence="6" key="1">
    <citation type="submission" date="2022-08" db="EMBL/GenBank/DDBJ databases">
        <authorList>
            <person name="Gutierrez-Valencia J."/>
        </authorList>
    </citation>
    <scope>NUCLEOTIDE SEQUENCE</scope>
</reference>
<organism evidence="6 7">
    <name type="scientific">Linum tenue</name>
    <dbReference type="NCBI Taxonomy" id="586396"/>
    <lineage>
        <taxon>Eukaryota</taxon>
        <taxon>Viridiplantae</taxon>
        <taxon>Streptophyta</taxon>
        <taxon>Embryophyta</taxon>
        <taxon>Tracheophyta</taxon>
        <taxon>Spermatophyta</taxon>
        <taxon>Magnoliopsida</taxon>
        <taxon>eudicotyledons</taxon>
        <taxon>Gunneridae</taxon>
        <taxon>Pentapetalae</taxon>
        <taxon>rosids</taxon>
        <taxon>fabids</taxon>
        <taxon>Malpighiales</taxon>
        <taxon>Linaceae</taxon>
        <taxon>Linum</taxon>
    </lineage>
</organism>
<proteinExistence type="inferred from homology"/>
<keyword evidence="7" id="KW-1185">Reference proteome</keyword>
<comment type="caution">
    <text evidence="6">The sequence shown here is derived from an EMBL/GenBank/DDBJ whole genome shotgun (WGS) entry which is preliminary data.</text>
</comment>
<dbReference type="GO" id="GO:0005576">
    <property type="term" value="C:extracellular region"/>
    <property type="evidence" value="ECO:0007669"/>
    <property type="project" value="UniProtKB-SubCell"/>
</dbReference>